<evidence type="ECO:0000259" key="3">
    <source>
        <dbReference type="Pfam" id="PF01078"/>
    </source>
</evidence>
<dbReference type="InterPro" id="IPR014721">
    <property type="entry name" value="Ribsml_uS5_D2-typ_fold_subgr"/>
</dbReference>
<dbReference type="SUPFAM" id="SSF52540">
    <property type="entry name" value="P-loop containing nucleoside triphosphate hydrolases"/>
    <property type="match status" value="1"/>
</dbReference>
<proteinExistence type="predicted"/>
<dbReference type="GO" id="GO:0003677">
    <property type="term" value="F:DNA binding"/>
    <property type="evidence" value="ECO:0007669"/>
    <property type="project" value="InterPro"/>
</dbReference>
<keyword evidence="2" id="KW-0067">ATP-binding</keyword>
<evidence type="ECO:0000256" key="2">
    <source>
        <dbReference type="ARBA" id="ARBA00022840"/>
    </source>
</evidence>
<dbReference type="InterPro" id="IPR025158">
    <property type="entry name" value="Mg_chelat-rel_C"/>
</dbReference>
<dbReference type="EMBL" id="BSDY01000006">
    <property type="protein sequence ID" value="GLI55989.1"/>
    <property type="molecule type" value="Genomic_DNA"/>
</dbReference>
<evidence type="ECO:0000313" key="6">
    <source>
        <dbReference type="Proteomes" id="UP001144471"/>
    </source>
</evidence>
<dbReference type="AlphaFoldDB" id="A0A9W6GIV1"/>
<dbReference type="PRINTS" id="PR01657">
    <property type="entry name" value="MCMFAMILY"/>
</dbReference>
<dbReference type="NCBIfam" id="TIGR00368">
    <property type="entry name" value="YifB family Mg chelatase-like AAA ATPase"/>
    <property type="match status" value="1"/>
</dbReference>
<gene>
    <name evidence="5" type="ORF">PM10SUCC1_15030</name>
</gene>
<evidence type="ECO:0000313" key="5">
    <source>
        <dbReference type="EMBL" id="GLI55989.1"/>
    </source>
</evidence>
<evidence type="ECO:0000256" key="1">
    <source>
        <dbReference type="ARBA" id="ARBA00022741"/>
    </source>
</evidence>
<keyword evidence="1" id="KW-0547">Nucleotide-binding</keyword>
<dbReference type="Gene3D" id="3.30.230.10">
    <property type="match status" value="1"/>
</dbReference>
<keyword evidence="6" id="KW-1185">Reference proteome</keyword>
<dbReference type="Pfam" id="PF13541">
    <property type="entry name" value="ChlI"/>
    <property type="match status" value="1"/>
</dbReference>
<dbReference type="Gene3D" id="3.40.50.300">
    <property type="entry name" value="P-loop containing nucleotide triphosphate hydrolases"/>
    <property type="match status" value="1"/>
</dbReference>
<dbReference type="InterPro" id="IPR020568">
    <property type="entry name" value="Ribosomal_Su5_D2-typ_SF"/>
</dbReference>
<dbReference type="SUPFAM" id="SSF54211">
    <property type="entry name" value="Ribosomal protein S5 domain 2-like"/>
    <property type="match status" value="1"/>
</dbReference>
<protein>
    <submittedName>
        <fullName evidence="5">Magnesium transporter</fullName>
    </submittedName>
</protein>
<dbReference type="GO" id="GO:0005524">
    <property type="term" value="F:ATP binding"/>
    <property type="evidence" value="ECO:0007669"/>
    <property type="project" value="UniProtKB-KW"/>
</dbReference>
<dbReference type="PANTHER" id="PTHR32039:SF7">
    <property type="entry name" value="COMPETENCE PROTEIN COMM"/>
    <property type="match status" value="1"/>
</dbReference>
<reference evidence="5" key="1">
    <citation type="submission" date="2022-12" db="EMBL/GenBank/DDBJ databases">
        <title>Reference genome sequencing for broad-spectrum identification of bacterial and archaeal isolates by mass spectrometry.</title>
        <authorList>
            <person name="Sekiguchi Y."/>
            <person name="Tourlousse D.M."/>
        </authorList>
    </citation>
    <scope>NUCLEOTIDE SEQUENCE</scope>
    <source>
        <strain evidence="5">10succ1</strain>
    </source>
</reference>
<dbReference type="InterPro" id="IPR004482">
    <property type="entry name" value="Mg_chelat-rel"/>
</dbReference>
<feature type="domain" description="Mg chelatase-related protein C-terminal" evidence="4">
    <location>
        <begin position="404"/>
        <end position="498"/>
    </location>
</feature>
<name>A0A9W6GIV1_9FUSO</name>
<dbReference type="InterPro" id="IPR001208">
    <property type="entry name" value="MCM_dom"/>
</dbReference>
<sequence>MLAKVLSSGFLGIESYRVEVEVDVGNGLPIFNIVGLADVAISESRERVRAALKNCRFDMNPRRIVVNLSPAGIRKEGPQFDLPIALGIMKAMGHITEDSRLENYMYIGELSLGGKVRRTRGIINAVICAREQGMKGIVIPRENYPEASTIEGIEVIPVDNIREVYDFVEEDIRPEIDLEEQVEEDEAFEIDFAEVKGQYRAKRALEISAAGGHNIYMIGSPGSGKSMMSKRLPTIMPSMDQEEVIESTKIYSSAGMLGENMPIVAKRPFRSPHHSASAIALVGGGRVPKAGEISLAHNGVLFLDEATEFPRSILETLRQPMEDGVVSITRADYRVEFPSEFILLLSCNPCPCGMMFEGDGRCRCTPYQMELYNKKISGPILDRMDLYIEVKRLGREELMTYGAGERSDDIRKRVQEARRLQRMRFGGRKLNSRMNQREIRRYCKLDVEGRKLIEGAVDKLALSARAYDKILKVARTIADLEGSKGIERQHLLEALSFRKNS</sequence>
<dbReference type="Proteomes" id="UP001144471">
    <property type="component" value="Unassembled WGS sequence"/>
</dbReference>
<dbReference type="InterPro" id="IPR045006">
    <property type="entry name" value="CHLI-like"/>
</dbReference>
<organism evidence="5 6">
    <name type="scientific">Propionigenium maris DSM 9537</name>
    <dbReference type="NCBI Taxonomy" id="1123000"/>
    <lineage>
        <taxon>Bacteria</taxon>
        <taxon>Fusobacteriati</taxon>
        <taxon>Fusobacteriota</taxon>
        <taxon>Fusobacteriia</taxon>
        <taxon>Fusobacteriales</taxon>
        <taxon>Fusobacteriaceae</taxon>
        <taxon>Propionigenium</taxon>
    </lineage>
</organism>
<dbReference type="InterPro" id="IPR000523">
    <property type="entry name" value="Mg_chelatse_chII-like_cat_dom"/>
</dbReference>
<evidence type="ECO:0000259" key="4">
    <source>
        <dbReference type="Pfam" id="PF13335"/>
    </source>
</evidence>
<dbReference type="PANTHER" id="PTHR32039">
    <property type="entry name" value="MAGNESIUM-CHELATASE SUBUNIT CHLI"/>
    <property type="match status" value="1"/>
</dbReference>
<comment type="caution">
    <text evidence="5">The sequence shown here is derived from an EMBL/GenBank/DDBJ whole genome shotgun (WGS) entry which is preliminary data.</text>
</comment>
<dbReference type="RefSeq" id="WP_281834824.1">
    <property type="nucleotide sequence ID" value="NZ_BSDY01000006.1"/>
</dbReference>
<feature type="domain" description="Magnesium chelatase ChlI-like catalytic" evidence="3">
    <location>
        <begin position="191"/>
        <end position="397"/>
    </location>
</feature>
<dbReference type="InterPro" id="IPR027417">
    <property type="entry name" value="P-loop_NTPase"/>
</dbReference>
<dbReference type="Pfam" id="PF13335">
    <property type="entry name" value="Mg_chelatase_C"/>
    <property type="match status" value="1"/>
</dbReference>
<dbReference type="Pfam" id="PF01078">
    <property type="entry name" value="Mg_chelatase"/>
    <property type="match status" value="1"/>
</dbReference>
<accession>A0A9W6GIV1</accession>